<comment type="caution">
    <text evidence="1">The sequence shown here is derived from an EMBL/GenBank/DDBJ whole genome shotgun (WGS) entry which is preliminary data.</text>
</comment>
<evidence type="ECO:0000313" key="2">
    <source>
        <dbReference type="Proteomes" id="UP000011632"/>
    </source>
</evidence>
<dbReference type="STRING" id="1227496.C489_20796"/>
<gene>
    <name evidence="1" type="ORF">C489_20796</name>
</gene>
<protein>
    <submittedName>
        <fullName evidence="1">TRAP transporter solute receptor, TAXI family protein</fullName>
    </submittedName>
</protein>
<evidence type="ECO:0000313" key="1">
    <source>
        <dbReference type="EMBL" id="ELY62989.1"/>
    </source>
</evidence>
<sequence>MGTGTQGSATFAASQALQSVINDSADEVRISSQETSGSGAGNFRLYDNGEIDGGGFDNYASAQAVNNTGNFADRSVDSIPYQGFFYVLSHMYIVTSPDSDIETTDDLSGKNVWLNPAGTSVRPPTDAVFENAGLYSQINPVSVDRSGLPGAIEEGRIDAAVVYGANSKALPGWVTELDTRFNFIVVTPTESFKQAIRDTSGIGYEEVSTYGWEQDIGSDEVATWTLGAQFRFGDNVSTETVQTIARVTYEQNESIIEANNIFPEYEDPSDMMAAAISDQAVHPGVAEFLKEENQWNDELSIGET</sequence>
<dbReference type="InterPro" id="IPR011852">
    <property type="entry name" value="TRAP_TAXI"/>
</dbReference>
<reference evidence="1 2" key="1">
    <citation type="journal article" date="2014" name="PLoS Genet.">
        <title>Phylogenetically driven sequencing of extremely halophilic archaea reveals strategies for static and dynamic osmo-response.</title>
        <authorList>
            <person name="Becker E.A."/>
            <person name="Seitzer P.M."/>
            <person name="Tritt A."/>
            <person name="Larsen D."/>
            <person name="Krusor M."/>
            <person name="Yao A.I."/>
            <person name="Wu D."/>
            <person name="Madern D."/>
            <person name="Eisen J.A."/>
            <person name="Darling A.E."/>
            <person name="Facciotti M.T."/>
        </authorList>
    </citation>
    <scope>NUCLEOTIDE SEQUENCE [LARGE SCALE GENOMIC DNA]</scope>
    <source>
        <strain evidence="1 2">JCM 10478</strain>
    </source>
</reference>
<dbReference type="SUPFAM" id="SSF53850">
    <property type="entry name" value="Periplasmic binding protein-like II"/>
    <property type="match status" value="1"/>
</dbReference>
<dbReference type="Pfam" id="PF16868">
    <property type="entry name" value="NMT1_3"/>
    <property type="match status" value="1"/>
</dbReference>
<dbReference type="EMBL" id="AOID01000064">
    <property type="protein sequence ID" value="ELY62989.1"/>
    <property type="molecule type" value="Genomic_DNA"/>
</dbReference>
<dbReference type="PANTHER" id="PTHR42941:SF1">
    <property type="entry name" value="SLL1037 PROTEIN"/>
    <property type="match status" value="1"/>
</dbReference>
<proteinExistence type="predicted"/>
<keyword evidence="2" id="KW-1185">Reference proteome</keyword>
<organism evidence="1 2">
    <name type="scientific">Natrinema versiforme JCM 10478</name>
    <dbReference type="NCBI Taxonomy" id="1227496"/>
    <lineage>
        <taxon>Archaea</taxon>
        <taxon>Methanobacteriati</taxon>
        <taxon>Methanobacteriota</taxon>
        <taxon>Stenosarchaea group</taxon>
        <taxon>Halobacteria</taxon>
        <taxon>Halobacteriales</taxon>
        <taxon>Natrialbaceae</taxon>
        <taxon>Natrinema</taxon>
    </lineage>
</organism>
<dbReference type="Gene3D" id="3.40.190.10">
    <property type="entry name" value="Periplasmic binding protein-like II"/>
    <property type="match status" value="2"/>
</dbReference>
<keyword evidence="1" id="KW-0675">Receptor</keyword>
<dbReference type="AlphaFoldDB" id="L9XMJ2"/>
<dbReference type="PANTHER" id="PTHR42941">
    <property type="entry name" value="SLL1037 PROTEIN"/>
    <property type="match status" value="1"/>
</dbReference>
<dbReference type="PATRIC" id="fig|1227496.3.peg.4163"/>
<name>L9XMJ2_9EURY</name>
<dbReference type="Proteomes" id="UP000011632">
    <property type="component" value="Unassembled WGS sequence"/>
</dbReference>
<accession>L9XMJ2</accession>